<dbReference type="SUPFAM" id="SSF56801">
    <property type="entry name" value="Acetyl-CoA synthetase-like"/>
    <property type="match status" value="1"/>
</dbReference>
<feature type="domain" description="AMP-dependent synthetase/ligase" evidence="12">
    <location>
        <begin position="87"/>
        <end position="281"/>
    </location>
</feature>
<evidence type="ECO:0000259" key="13">
    <source>
        <dbReference type="Pfam" id="PF14535"/>
    </source>
</evidence>
<comment type="catalytic activity">
    <reaction evidence="11">
        <text>2-phenylacetate + ATP + CoA = phenylacetyl-CoA + AMP + diphosphate</text>
        <dbReference type="Rhea" id="RHEA:20956"/>
        <dbReference type="ChEBI" id="CHEBI:18401"/>
        <dbReference type="ChEBI" id="CHEBI:30616"/>
        <dbReference type="ChEBI" id="CHEBI:33019"/>
        <dbReference type="ChEBI" id="CHEBI:57287"/>
        <dbReference type="ChEBI" id="CHEBI:57390"/>
        <dbReference type="ChEBI" id="CHEBI:456215"/>
        <dbReference type="EC" id="6.2.1.30"/>
    </reaction>
</comment>
<reference evidence="14 15" key="1">
    <citation type="submission" date="2016-10" db="EMBL/GenBank/DDBJ databases">
        <authorList>
            <person name="de Groot N.N."/>
        </authorList>
    </citation>
    <scope>NUCLEOTIDE SEQUENCE [LARGE SCALE GENOMIC DNA]</scope>
    <source>
        <strain evidence="14 15">DSM 15269</strain>
    </source>
</reference>
<evidence type="ECO:0000256" key="5">
    <source>
        <dbReference type="ARBA" id="ARBA00022741"/>
    </source>
</evidence>
<evidence type="ECO:0000256" key="3">
    <source>
        <dbReference type="ARBA" id="ARBA00022553"/>
    </source>
</evidence>
<dbReference type="InterPro" id="IPR042099">
    <property type="entry name" value="ANL_N_sf"/>
</dbReference>
<evidence type="ECO:0000256" key="11">
    <source>
        <dbReference type="PIRNR" id="PIRNR006444"/>
    </source>
</evidence>
<dbReference type="Gene3D" id="3.40.50.12780">
    <property type="entry name" value="N-terminal domain of ligase-like"/>
    <property type="match status" value="1"/>
</dbReference>
<keyword evidence="2" id="KW-0596">Phosphopantetheine</keyword>
<dbReference type="InterPro" id="IPR051414">
    <property type="entry name" value="Adenylate-forming_Reductase"/>
</dbReference>
<accession>A0A1G9ZHE9</accession>
<gene>
    <name evidence="14" type="ORF">SAMN04488516_10119</name>
</gene>
<dbReference type="Proteomes" id="UP000199602">
    <property type="component" value="Unassembled WGS sequence"/>
</dbReference>
<dbReference type="InterPro" id="IPR011880">
    <property type="entry name" value="PA_CoA_ligase"/>
</dbReference>
<evidence type="ECO:0000256" key="2">
    <source>
        <dbReference type="ARBA" id="ARBA00022450"/>
    </source>
</evidence>
<organism evidence="14 15">
    <name type="scientific">Desulfonauticus submarinus</name>
    <dbReference type="NCBI Taxonomy" id="206665"/>
    <lineage>
        <taxon>Bacteria</taxon>
        <taxon>Pseudomonadati</taxon>
        <taxon>Thermodesulfobacteriota</taxon>
        <taxon>Desulfovibrionia</taxon>
        <taxon>Desulfovibrionales</taxon>
        <taxon>Desulfonauticaceae</taxon>
        <taxon>Desulfonauticus</taxon>
    </lineage>
</organism>
<evidence type="ECO:0000256" key="8">
    <source>
        <dbReference type="ARBA" id="ARBA00066629"/>
    </source>
</evidence>
<dbReference type="AlphaFoldDB" id="A0A1G9ZHE9"/>
<evidence type="ECO:0000256" key="1">
    <source>
        <dbReference type="ARBA" id="ARBA00011245"/>
    </source>
</evidence>
<protein>
    <recommendedName>
        <fullName evidence="9 11">Phenylacetate-coenzyme A ligase</fullName>
        <ecNumber evidence="8 11">6.2.1.30</ecNumber>
    </recommendedName>
    <alternativeName>
        <fullName evidence="10 11">Phenylacetyl-CoA ligase</fullName>
    </alternativeName>
</protein>
<dbReference type="PIRSF" id="PIRSF006444">
    <property type="entry name" value="PaaK"/>
    <property type="match status" value="1"/>
</dbReference>
<dbReference type="PANTHER" id="PTHR43439">
    <property type="entry name" value="PHENYLACETATE-COENZYME A LIGASE"/>
    <property type="match status" value="1"/>
</dbReference>
<keyword evidence="3" id="KW-0597">Phosphoprotein</keyword>
<dbReference type="EMBL" id="FNIN01000001">
    <property type="protein sequence ID" value="SDN20471.1"/>
    <property type="molecule type" value="Genomic_DNA"/>
</dbReference>
<comment type="subunit">
    <text evidence="1">Monomer.</text>
</comment>
<dbReference type="CDD" id="cd05913">
    <property type="entry name" value="PaaK"/>
    <property type="match status" value="1"/>
</dbReference>
<proteinExistence type="inferred from homology"/>
<dbReference type="GO" id="GO:0047475">
    <property type="term" value="F:phenylacetate-CoA ligase activity"/>
    <property type="evidence" value="ECO:0007669"/>
    <property type="project" value="UniProtKB-EC"/>
</dbReference>
<dbReference type="Pfam" id="PF14535">
    <property type="entry name" value="AMP-binding_C_2"/>
    <property type="match status" value="1"/>
</dbReference>
<dbReference type="STRING" id="206665.SAMN04488516_10119"/>
<evidence type="ECO:0000256" key="4">
    <source>
        <dbReference type="ARBA" id="ARBA00022598"/>
    </source>
</evidence>
<evidence type="ECO:0000259" key="12">
    <source>
        <dbReference type="Pfam" id="PF00501"/>
    </source>
</evidence>
<comment type="pathway">
    <text evidence="6 11">Aromatic compound metabolism; phenylacetate degradation.</text>
</comment>
<keyword evidence="5 11" id="KW-0547">Nucleotide-binding</keyword>
<dbReference type="UniPathway" id="UPA00930"/>
<feature type="domain" description="AMP-dependent ligase C-terminal" evidence="13">
    <location>
        <begin position="331"/>
        <end position="427"/>
    </location>
</feature>
<evidence type="ECO:0000256" key="7">
    <source>
        <dbReference type="ARBA" id="ARBA00061566"/>
    </source>
</evidence>
<evidence type="ECO:0000256" key="10">
    <source>
        <dbReference type="ARBA" id="ARBA00075111"/>
    </source>
</evidence>
<dbReference type="PANTHER" id="PTHR43439:SF2">
    <property type="entry name" value="ENZYME, PUTATIVE (JCVI)-RELATED"/>
    <property type="match status" value="1"/>
</dbReference>
<dbReference type="RefSeq" id="WP_092061507.1">
    <property type="nucleotide sequence ID" value="NZ_FNIN01000001.1"/>
</dbReference>
<dbReference type="GO" id="GO:0010124">
    <property type="term" value="P:phenylacetate catabolic process"/>
    <property type="evidence" value="ECO:0007669"/>
    <property type="project" value="UniProtKB-UniRule"/>
</dbReference>
<dbReference type="OrthoDB" id="5484550at2"/>
<keyword evidence="4 11" id="KW-0436">Ligase</keyword>
<dbReference type="Pfam" id="PF00501">
    <property type="entry name" value="AMP-binding"/>
    <property type="match status" value="1"/>
</dbReference>
<dbReference type="Gene3D" id="3.30.300.30">
    <property type="match status" value="1"/>
</dbReference>
<evidence type="ECO:0000256" key="6">
    <source>
        <dbReference type="ARBA" id="ARBA00060591"/>
    </source>
</evidence>
<evidence type="ECO:0000313" key="15">
    <source>
        <dbReference type="Proteomes" id="UP000199602"/>
    </source>
</evidence>
<evidence type="ECO:0000256" key="9">
    <source>
        <dbReference type="ARBA" id="ARBA00068695"/>
    </source>
</evidence>
<dbReference type="InterPro" id="IPR000873">
    <property type="entry name" value="AMP-dep_synth/lig_dom"/>
</dbReference>
<keyword evidence="15" id="KW-1185">Reference proteome</keyword>
<dbReference type="InterPro" id="IPR028154">
    <property type="entry name" value="AMP-dep_Lig_C"/>
</dbReference>
<sequence length="428" mass="48592">MKFLHLEEQLSREEIKKLQLVRLKSAVARAKKSPFYAKKLKGIEPEDLKSIEDVKLLPFTTKEDLREHYPYGFLTVPKSEFVRLHASSGTTGSPTAILYTENDLNTWADLMARCLFMVGVRKEDVFQNMSGYGLFTGGLGIHYGAERLGCLTIPAGAGNSKRQIKLLKDFAVSVVHIIPSYALHLSTVFEGLGINPKDFNLRIFLIGAEPHTDETRRRIEEIYGVKAFNSYGLSEMNGPGVAFECEYQNGMHIWEDAFLAEIVDPVDLTTLPEGEVGELIMTTLAREGMPLIRYRTKDLTRFLPGECPCGRSHVRIDRITGRADDMIILKGVNIYPMQVEKVLMSMKEVGQNYLIELYKEGHLDQMRVKVEIKDEYFVEDMRVLKALQSKIAKNLREEILITPRVELVEHNSLPKSQGKAIRVIDLRN</sequence>
<comment type="function">
    <text evidence="11">Catalyzes the activation of phenylacetic acid (PA) to phenylacetyl-CoA (PA-CoA).</text>
</comment>
<comment type="similarity">
    <text evidence="7 11">Belongs to the phenylacetyl-CoA ligase family.</text>
</comment>
<dbReference type="GO" id="GO:0000166">
    <property type="term" value="F:nucleotide binding"/>
    <property type="evidence" value="ECO:0007669"/>
    <property type="project" value="UniProtKB-KW"/>
</dbReference>
<name>A0A1G9ZHE9_9BACT</name>
<dbReference type="InterPro" id="IPR045851">
    <property type="entry name" value="AMP-bd_C_sf"/>
</dbReference>
<evidence type="ECO:0000313" key="14">
    <source>
        <dbReference type="EMBL" id="SDN20471.1"/>
    </source>
</evidence>
<dbReference type="FunFam" id="3.40.50.12780:FF:000016">
    <property type="entry name" value="Phenylacetate-coenzyme A ligase"/>
    <property type="match status" value="1"/>
</dbReference>
<dbReference type="EC" id="6.2.1.30" evidence="8 11"/>